<dbReference type="Proteomes" id="UP000230605">
    <property type="component" value="Chromosome 5"/>
</dbReference>
<gene>
    <name evidence="4" type="ORF">CB0940_07135</name>
    <name evidence="5" type="ORF">RHO25_007697</name>
</gene>
<evidence type="ECO:0000313" key="5">
    <source>
        <dbReference type="EMBL" id="WPB03060.1"/>
    </source>
</evidence>
<keyword evidence="7" id="KW-1185">Reference proteome</keyword>
<dbReference type="InterPro" id="IPR057559">
    <property type="entry name" value="SAM_6"/>
</dbReference>
<organism evidence="4 6">
    <name type="scientific">Cercospora beticola</name>
    <name type="common">Sugarbeet leaf spot fungus</name>
    <dbReference type="NCBI Taxonomy" id="122368"/>
    <lineage>
        <taxon>Eukaryota</taxon>
        <taxon>Fungi</taxon>
        <taxon>Dikarya</taxon>
        <taxon>Ascomycota</taxon>
        <taxon>Pezizomycotina</taxon>
        <taxon>Dothideomycetes</taxon>
        <taxon>Dothideomycetidae</taxon>
        <taxon>Mycosphaerellales</taxon>
        <taxon>Mycosphaerellaceae</taxon>
        <taxon>Cercospora</taxon>
    </lineage>
</organism>
<name>A0A2G5H8L0_CERBT</name>
<feature type="compositionally biased region" description="Polar residues" evidence="1">
    <location>
        <begin position="777"/>
        <end position="786"/>
    </location>
</feature>
<protein>
    <submittedName>
        <fullName evidence="4">Uncharacterized protein</fullName>
    </submittedName>
</protein>
<evidence type="ECO:0000259" key="3">
    <source>
        <dbReference type="Pfam" id="PF23395"/>
    </source>
</evidence>
<dbReference type="InterPro" id="IPR055528">
    <property type="entry name" value="DUF7102"/>
</dbReference>
<dbReference type="Pfam" id="PF23395">
    <property type="entry name" value="SAM_6"/>
    <property type="match status" value="1"/>
</dbReference>
<dbReference type="EMBL" id="LKMD01000108">
    <property type="protein sequence ID" value="PIA88867.1"/>
    <property type="molecule type" value="Genomic_DNA"/>
</dbReference>
<reference evidence="5 7" key="2">
    <citation type="submission" date="2023-09" db="EMBL/GenBank/DDBJ databases">
        <title>Complete-Gapless Cercospora beticola genome.</title>
        <authorList>
            <person name="Wyatt N.A."/>
            <person name="Spanner R.E."/>
            <person name="Bolton M.D."/>
        </authorList>
    </citation>
    <scope>NUCLEOTIDE SEQUENCE [LARGE SCALE GENOMIC DNA]</scope>
    <source>
        <strain evidence="5">Cb09-40</strain>
    </source>
</reference>
<dbReference type="Proteomes" id="UP001302367">
    <property type="component" value="Chromosome 5"/>
</dbReference>
<feature type="region of interest" description="Disordered" evidence="1">
    <location>
        <begin position="765"/>
        <end position="786"/>
    </location>
</feature>
<feature type="compositionally biased region" description="Basic and acidic residues" evidence="1">
    <location>
        <begin position="56"/>
        <end position="66"/>
    </location>
</feature>
<feature type="domain" description="SAM-like" evidence="3">
    <location>
        <begin position="1019"/>
        <end position="1102"/>
    </location>
</feature>
<dbReference type="AlphaFoldDB" id="A0A2G5H8L0"/>
<dbReference type="EMBL" id="CP134188">
    <property type="protein sequence ID" value="WPB03060.1"/>
    <property type="molecule type" value="Genomic_DNA"/>
</dbReference>
<accession>A0A2G5H8L0</accession>
<evidence type="ECO:0000313" key="6">
    <source>
        <dbReference type="Proteomes" id="UP000230605"/>
    </source>
</evidence>
<dbReference type="Pfam" id="PF23394">
    <property type="entry name" value="DUF7102"/>
    <property type="match status" value="1"/>
</dbReference>
<feature type="domain" description="DUF7102" evidence="2">
    <location>
        <begin position="862"/>
        <end position="1012"/>
    </location>
</feature>
<proteinExistence type="predicted"/>
<feature type="region of interest" description="Disordered" evidence="1">
    <location>
        <begin position="1"/>
        <end position="149"/>
    </location>
</feature>
<sequence>MQRTQQWVENEELPGESAAGENSAYHMFSDDARNDDSGYYGNQHHVLAVKHSGQRPYEHHSVKGHDFPQVSSNDTPLEPLFETGTGQTYSERSTEEGIYGHSYSQANDPPDLSEEQSLPFEPQPQADSNEPSEYDQEVNGTSDGEDDDEAFRCGMLRSAEARCFSDDLFQYMPTAPTTSALQDLEDPPGLIGIQELLEQEKGEGYPQDRWQVDKDSVAMLASIVRDVKEYQVSKMHFHLPVPLRHCRSETPVLQCDPDTELRRLKQRNEINIASDGMMPFDLEDKKGESLVWGAEDLALPERVRNELESERLQVDAETMSFMKGVLGGTEQTLADLLRQESERQVIPRVSPTLLPLSPPLSPARIPPEIANIPLTSTPEDPTLHEAAELHAQIRARDERDAQAGMETGAEEVHSFVVNEAAPSSTPLRKKTRALQSLKVLSPLFPQISSDLSEPPAKRVKTVAFSDELQTVIGSIPPLDDVTDSEVGAQEATATLTELLAPLVQPSLNRLQNEELDELDTIARVPVPEVSPIKAIAPWELSDSSNGLLEQIGEELNIGQGTWRGASKLDKDLSWAPFASHLARIKPEGDFDDGSCARYLRDLDLDDDFDVQQLTWKPAGLRLLDKEEDDTADLHRAEWSSDEADLIPFGLHEAMNNQPSVSESASHKSTRAATGKTRVHDSHPVIAHQQKSMLTAVAADVDEAGATRSRFFSVPPKRRKKLHTHAQVKRAVAASIGDVLAQRKAKLDKAVAAKLASVDKELTETGDARTRVKKPTVGDQQTSRTNPNAMEHFGQFLILQGQPEVPLPEEVTTSQDHSSIHVRTAPDSLDVTEQRLKSVPDAPPHCSVNMPTPKVIGDDERFSIAVSSAVMNNRPMIRKLQKLLPAIEMVIRDSDEREKEADVTVSASTGVIFTNLQKLKQKPLPGQKAFFGIREQVATAAVRYERLVVLVSEGQQTSDQGDAEVSGLDQQDTDALCEFIGNCSTLDADVQVTYVPGGNEQLVEWLAAIITRCGDTSILLQDETYWERFLRKAGLNAFAAQVILNQLKTSTSDEQSTSGTPVRSRDGVYGLAALICMSEEDRVQRFAHVLGGEGMLRSASKAIDGRWLSAANAMS</sequence>
<reference evidence="4 6" key="1">
    <citation type="submission" date="2015-10" db="EMBL/GenBank/DDBJ databases">
        <title>The cercosporin biosynthetic gene cluster was horizontally transferred to several fungal lineages and shown to be expanded in Cercospora beticola based on microsynteny with recipient genomes.</title>
        <authorList>
            <person name="De Jonge R."/>
            <person name="Ebert M.K."/>
            <person name="Suttle J.C."/>
            <person name="Jurick Ii W.M."/>
            <person name="Secor G.A."/>
            <person name="Thomma B.P."/>
            <person name="Van De Peer Y."/>
            <person name="Bolton M.D."/>
        </authorList>
    </citation>
    <scope>NUCLEOTIDE SEQUENCE [LARGE SCALE GENOMIC DNA]</scope>
    <source>
        <strain evidence="4 6">09-40</strain>
    </source>
</reference>
<feature type="region of interest" description="Disordered" evidence="1">
    <location>
        <begin position="657"/>
        <end position="679"/>
    </location>
</feature>
<evidence type="ECO:0000313" key="7">
    <source>
        <dbReference type="Proteomes" id="UP001302367"/>
    </source>
</evidence>
<evidence type="ECO:0000256" key="1">
    <source>
        <dbReference type="SAM" id="MobiDB-lite"/>
    </source>
</evidence>
<evidence type="ECO:0000313" key="4">
    <source>
        <dbReference type="EMBL" id="PIA88867.1"/>
    </source>
</evidence>
<evidence type="ECO:0000259" key="2">
    <source>
        <dbReference type="Pfam" id="PF23394"/>
    </source>
</evidence>
<dbReference type="OrthoDB" id="3647246at2759"/>